<organism evidence="1 2">
    <name type="scientific">Candidatus Buchananbacteria bacterium RBG_13_36_9</name>
    <dbReference type="NCBI Taxonomy" id="1797530"/>
    <lineage>
        <taxon>Bacteria</taxon>
        <taxon>Candidatus Buchananiibacteriota</taxon>
    </lineage>
</organism>
<reference evidence="1 2" key="1">
    <citation type="journal article" date="2016" name="Nat. Commun.">
        <title>Thousands of microbial genomes shed light on interconnected biogeochemical processes in an aquifer system.</title>
        <authorList>
            <person name="Anantharaman K."/>
            <person name="Brown C.T."/>
            <person name="Hug L.A."/>
            <person name="Sharon I."/>
            <person name="Castelle C.J."/>
            <person name="Probst A.J."/>
            <person name="Thomas B.C."/>
            <person name="Singh A."/>
            <person name="Wilkins M.J."/>
            <person name="Karaoz U."/>
            <person name="Brodie E.L."/>
            <person name="Williams K.H."/>
            <person name="Hubbard S.S."/>
            <person name="Banfield J.F."/>
        </authorList>
    </citation>
    <scope>NUCLEOTIDE SEQUENCE [LARGE SCALE GENOMIC DNA]</scope>
</reference>
<dbReference type="Proteomes" id="UP000176498">
    <property type="component" value="Unassembled WGS sequence"/>
</dbReference>
<protein>
    <submittedName>
        <fullName evidence="1">Uncharacterized protein</fullName>
    </submittedName>
</protein>
<proteinExistence type="predicted"/>
<name>A0A1G1XPA8_9BACT</name>
<dbReference type="AlphaFoldDB" id="A0A1G1XPA8"/>
<accession>A0A1G1XPA8</accession>
<sequence length="297" mass="34135">MYEKLMRVGDEVIITIPKENRDWGYNPCPDGTRATIIGFSEIHYGRLGNFGLKPGIYVNRYWVILRLKNGTEHTEFSERLSPVDKAEYERRLKEFQAKRAIAKNDDRDEEFISDLPETPFWEGDFVRVHGRSRVTSVYSEMPPERDPDVFQIIGIDYHFLDKKTECGTKYPAYKISDKISSGWNTAASEDDMELVERGPVWKFYHNEPISFSDIKEEATFHDRIGQTESIRNPKNGLYSWTKEEALEAIKKGLAHGFSMSGSIFGSSPHISVQRFRDENVGMRVAQATLKCFGLAQA</sequence>
<comment type="caution">
    <text evidence="1">The sequence shown here is derived from an EMBL/GenBank/DDBJ whole genome shotgun (WGS) entry which is preliminary data.</text>
</comment>
<evidence type="ECO:0000313" key="2">
    <source>
        <dbReference type="Proteomes" id="UP000176498"/>
    </source>
</evidence>
<gene>
    <name evidence="1" type="ORF">A2Y82_05550</name>
</gene>
<evidence type="ECO:0000313" key="1">
    <source>
        <dbReference type="EMBL" id="OGY41888.1"/>
    </source>
</evidence>
<dbReference type="EMBL" id="MHHZ01000012">
    <property type="protein sequence ID" value="OGY41888.1"/>
    <property type="molecule type" value="Genomic_DNA"/>
</dbReference>